<evidence type="ECO:0000313" key="3">
    <source>
        <dbReference type="WBParaSite" id="PSU_v2.g2509.t1"/>
    </source>
</evidence>
<keyword evidence="2" id="KW-1185">Reference proteome</keyword>
<dbReference type="PROSITE" id="PS00284">
    <property type="entry name" value="SERPIN"/>
    <property type="match status" value="1"/>
</dbReference>
<accession>A0A914YS81</accession>
<evidence type="ECO:0000256" key="1">
    <source>
        <dbReference type="SAM" id="SignalP"/>
    </source>
</evidence>
<dbReference type="InterPro" id="IPR023795">
    <property type="entry name" value="Serpin_CS"/>
</dbReference>
<name>A0A914YS81_9BILA</name>
<keyword evidence="1" id="KW-0732">Signal</keyword>
<dbReference type="AlphaFoldDB" id="A0A914YS81"/>
<reference evidence="3" key="1">
    <citation type="submission" date="2022-11" db="UniProtKB">
        <authorList>
            <consortium name="WormBaseParasite"/>
        </authorList>
    </citation>
    <scope>IDENTIFICATION</scope>
</reference>
<protein>
    <submittedName>
        <fullName evidence="3">Uncharacterized protein</fullName>
    </submittedName>
</protein>
<dbReference type="WBParaSite" id="PSU_v2.g2509.t1">
    <property type="protein sequence ID" value="PSU_v2.g2509.t1"/>
    <property type="gene ID" value="PSU_v2.g2509"/>
</dbReference>
<sequence length="70" mass="7842">MVMSFNQPFFFCIVGILVLLGVTVALVHEDTTNENGKDTRALLGTYRHKIDLRKPTPHPYSSDLNSTHIA</sequence>
<evidence type="ECO:0000313" key="2">
    <source>
        <dbReference type="Proteomes" id="UP000887577"/>
    </source>
</evidence>
<feature type="signal peptide" evidence="1">
    <location>
        <begin position="1"/>
        <end position="25"/>
    </location>
</feature>
<dbReference type="Proteomes" id="UP000887577">
    <property type="component" value="Unplaced"/>
</dbReference>
<proteinExistence type="predicted"/>
<organism evidence="2 3">
    <name type="scientific">Panagrolaimus superbus</name>
    <dbReference type="NCBI Taxonomy" id="310955"/>
    <lineage>
        <taxon>Eukaryota</taxon>
        <taxon>Metazoa</taxon>
        <taxon>Ecdysozoa</taxon>
        <taxon>Nematoda</taxon>
        <taxon>Chromadorea</taxon>
        <taxon>Rhabditida</taxon>
        <taxon>Tylenchina</taxon>
        <taxon>Panagrolaimomorpha</taxon>
        <taxon>Panagrolaimoidea</taxon>
        <taxon>Panagrolaimidae</taxon>
        <taxon>Panagrolaimus</taxon>
    </lineage>
</organism>
<feature type="chain" id="PRO_5037311337" evidence="1">
    <location>
        <begin position="26"/>
        <end position="70"/>
    </location>
</feature>